<dbReference type="CDD" id="cd00082">
    <property type="entry name" value="HisKA"/>
    <property type="match status" value="1"/>
</dbReference>
<dbReference type="PROSITE" id="PS50885">
    <property type="entry name" value="HAMP"/>
    <property type="match status" value="1"/>
</dbReference>
<dbReference type="Gene3D" id="6.10.340.10">
    <property type="match status" value="1"/>
</dbReference>
<keyword evidence="5" id="KW-0808">Transferase</keyword>
<dbReference type="InterPro" id="IPR003660">
    <property type="entry name" value="HAMP_dom"/>
</dbReference>
<evidence type="ECO:0000256" key="2">
    <source>
        <dbReference type="ARBA" id="ARBA00004370"/>
    </source>
</evidence>
<feature type="domain" description="Histidine kinase" evidence="12">
    <location>
        <begin position="303"/>
        <end position="526"/>
    </location>
</feature>
<evidence type="ECO:0000259" key="12">
    <source>
        <dbReference type="PROSITE" id="PS50109"/>
    </source>
</evidence>
<dbReference type="SMART" id="SM00388">
    <property type="entry name" value="HisKA"/>
    <property type="match status" value="1"/>
</dbReference>
<keyword evidence="10 11" id="KW-0472">Membrane</keyword>
<dbReference type="EC" id="2.7.13.3" evidence="3"/>
<dbReference type="InterPro" id="IPR003661">
    <property type="entry name" value="HisK_dim/P_dom"/>
</dbReference>
<dbReference type="InterPro" id="IPR003594">
    <property type="entry name" value="HATPase_dom"/>
</dbReference>
<evidence type="ECO:0000256" key="1">
    <source>
        <dbReference type="ARBA" id="ARBA00000085"/>
    </source>
</evidence>
<evidence type="ECO:0000256" key="4">
    <source>
        <dbReference type="ARBA" id="ARBA00022553"/>
    </source>
</evidence>
<evidence type="ECO:0000256" key="11">
    <source>
        <dbReference type="SAM" id="Phobius"/>
    </source>
</evidence>
<evidence type="ECO:0000259" key="13">
    <source>
        <dbReference type="PROSITE" id="PS50885"/>
    </source>
</evidence>
<keyword evidence="14" id="KW-0547">Nucleotide-binding</keyword>
<dbReference type="PANTHER" id="PTHR45436:SF5">
    <property type="entry name" value="SENSOR HISTIDINE KINASE TRCS"/>
    <property type="match status" value="1"/>
</dbReference>
<dbReference type="Gene3D" id="1.10.287.130">
    <property type="match status" value="1"/>
</dbReference>
<dbReference type="InterPro" id="IPR036890">
    <property type="entry name" value="HATPase_C_sf"/>
</dbReference>
<dbReference type="InterPro" id="IPR050428">
    <property type="entry name" value="TCS_sensor_his_kinase"/>
</dbReference>
<dbReference type="RefSeq" id="WP_340358790.1">
    <property type="nucleotide sequence ID" value="NZ_JBBKZU010000009.1"/>
</dbReference>
<dbReference type="Pfam" id="PF02518">
    <property type="entry name" value="HATPase_c"/>
    <property type="match status" value="1"/>
</dbReference>
<comment type="subcellular location">
    <subcellularLocation>
        <location evidence="2">Membrane</location>
    </subcellularLocation>
</comment>
<dbReference type="SMART" id="SM00304">
    <property type="entry name" value="HAMP"/>
    <property type="match status" value="1"/>
</dbReference>
<dbReference type="Proteomes" id="UP001365846">
    <property type="component" value="Unassembled WGS sequence"/>
</dbReference>
<dbReference type="SMART" id="SM00387">
    <property type="entry name" value="HATPase_c"/>
    <property type="match status" value="1"/>
</dbReference>
<evidence type="ECO:0000256" key="6">
    <source>
        <dbReference type="ARBA" id="ARBA00022692"/>
    </source>
</evidence>
<dbReference type="SUPFAM" id="SSF158472">
    <property type="entry name" value="HAMP domain-like"/>
    <property type="match status" value="1"/>
</dbReference>
<evidence type="ECO:0000256" key="10">
    <source>
        <dbReference type="ARBA" id="ARBA00023136"/>
    </source>
</evidence>
<evidence type="ECO:0000256" key="7">
    <source>
        <dbReference type="ARBA" id="ARBA00022777"/>
    </source>
</evidence>
<dbReference type="GO" id="GO:0005524">
    <property type="term" value="F:ATP binding"/>
    <property type="evidence" value="ECO:0007669"/>
    <property type="project" value="UniProtKB-KW"/>
</dbReference>
<dbReference type="PROSITE" id="PS50109">
    <property type="entry name" value="HIS_KIN"/>
    <property type="match status" value="1"/>
</dbReference>
<keyword evidence="6 11" id="KW-0812">Transmembrane</keyword>
<gene>
    <name evidence="14" type="ORF">WKW77_20840</name>
</gene>
<protein>
    <recommendedName>
        <fullName evidence="3">histidine kinase</fullName>
        <ecNumber evidence="3">2.7.13.3</ecNumber>
    </recommendedName>
</protein>
<dbReference type="Pfam" id="PF00672">
    <property type="entry name" value="HAMP"/>
    <property type="match status" value="1"/>
</dbReference>
<evidence type="ECO:0000313" key="15">
    <source>
        <dbReference type="Proteomes" id="UP001365846"/>
    </source>
</evidence>
<keyword evidence="8 11" id="KW-1133">Transmembrane helix</keyword>
<dbReference type="CDD" id="cd06225">
    <property type="entry name" value="HAMP"/>
    <property type="match status" value="1"/>
</dbReference>
<dbReference type="InterPro" id="IPR036097">
    <property type="entry name" value="HisK_dim/P_sf"/>
</dbReference>
<feature type="transmembrane region" description="Helical" evidence="11">
    <location>
        <begin position="222"/>
        <end position="242"/>
    </location>
</feature>
<evidence type="ECO:0000256" key="9">
    <source>
        <dbReference type="ARBA" id="ARBA00023012"/>
    </source>
</evidence>
<dbReference type="Pfam" id="PF00512">
    <property type="entry name" value="HisKA"/>
    <property type="match status" value="1"/>
</dbReference>
<evidence type="ECO:0000256" key="5">
    <source>
        <dbReference type="ARBA" id="ARBA00022679"/>
    </source>
</evidence>
<evidence type="ECO:0000256" key="3">
    <source>
        <dbReference type="ARBA" id="ARBA00012438"/>
    </source>
</evidence>
<keyword evidence="9" id="KW-0902">Two-component regulatory system</keyword>
<reference evidence="14 15" key="1">
    <citation type="submission" date="2024-03" db="EMBL/GenBank/DDBJ databases">
        <title>Novel species of the genus Variovorax.</title>
        <authorList>
            <person name="Liu Q."/>
            <person name="Xin Y.-H."/>
        </authorList>
    </citation>
    <scope>NUCLEOTIDE SEQUENCE [LARGE SCALE GENOMIC DNA]</scope>
    <source>
        <strain evidence="14 15">KACC 18899</strain>
    </source>
</reference>
<dbReference type="SUPFAM" id="SSF47384">
    <property type="entry name" value="Homodimeric domain of signal transducing histidine kinase"/>
    <property type="match status" value="1"/>
</dbReference>
<dbReference type="SUPFAM" id="SSF55874">
    <property type="entry name" value="ATPase domain of HSP90 chaperone/DNA topoisomerase II/histidine kinase"/>
    <property type="match status" value="1"/>
</dbReference>
<sequence>MPRLTLFRKILLALVLLLAALLAIFTTFSWLGLQRGLGAYVAEIEIRRMDWFAELLRKHHAAHGNWDDLRSNEAAWLRLPMTAFGAVEHNSAIGGPPGEPPRRVPPWPPHDFRPPSWEIGPSGGEFHSRPPGPPELLPPRQSFPPPPGLLGALLRNPDSVYRRLGLLDANGTWVVGAKVDPSTAARLPLRDGDRVIGTLVLAPLEGLETDADRAFVARQSGFVIWTGVAGLALALLLAWLLARRWFAPIDALTQGAQRIAQGRLDTRVPVHGSDELALLGRTFNDMAERLDSIEASRREWLADVAHELRTPLAAMRAEIEALQDGIRTFDAKTALRLHRQVMRLGQLVDDLRSSMREQSESSSLFVTVYPLAILRESLALTRERFAQRMISLDATALDALAGRHPPAARGDARRLHQAFMNLLENTLSYTDVGGRMRIDAHIETSEGRDRLVLRFDDSPPGVPPEEMPRLFERLFRGEASRSRALGGSGLGLAICRITFEAHGGSIDAAPSPLGGLRLTVTLPLENAA</sequence>
<evidence type="ECO:0000256" key="8">
    <source>
        <dbReference type="ARBA" id="ARBA00022989"/>
    </source>
</evidence>
<name>A0ABU8VKK1_9BURK</name>
<dbReference type="Gene3D" id="3.30.565.10">
    <property type="entry name" value="Histidine kinase-like ATPase, C-terminal domain"/>
    <property type="match status" value="1"/>
</dbReference>
<dbReference type="PANTHER" id="PTHR45436">
    <property type="entry name" value="SENSOR HISTIDINE KINASE YKOH"/>
    <property type="match status" value="1"/>
</dbReference>
<dbReference type="InterPro" id="IPR005467">
    <property type="entry name" value="His_kinase_dom"/>
</dbReference>
<dbReference type="InterPro" id="IPR004358">
    <property type="entry name" value="Sig_transdc_His_kin-like_C"/>
</dbReference>
<dbReference type="PRINTS" id="PR00344">
    <property type="entry name" value="BCTRLSENSOR"/>
</dbReference>
<evidence type="ECO:0000313" key="14">
    <source>
        <dbReference type="EMBL" id="MEJ8813545.1"/>
    </source>
</evidence>
<keyword evidence="15" id="KW-1185">Reference proteome</keyword>
<keyword evidence="14" id="KW-0067">ATP-binding</keyword>
<organism evidence="14 15">
    <name type="scientific">Variovorax ureilyticus</name>
    <dbReference type="NCBI Taxonomy" id="1836198"/>
    <lineage>
        <taxon>Bacteria</taxon>
        <taxon>Pseudomonadati</taxon>
        <taxon>Pseudomonadota</taxon>
        <taxon>Betaproteobacteria</taxon>
        <taxon>Burkholderiales</taxon>
        <taxon>Comamonadaceae</taxon>
        <taxon>Variovorax</taxon>
    </lineage>
</organism>
<keyword evidence="7" id="KW-0418">Kinase</keyword>
<dbReference type="EMBL" id="JBBKZU010000009">
    <property type="protein sequence ID" value="MEJ8813545.1"/>
    <property type="molecule type" value="Genomic_DNA"/>
</dbReference>
<accession>A0ABU8VKK1</accession>
<comment type="catalytic activity">
    <reaction evidence="1">
        <text>ATP + protein L-histidine = ADP + protein N-phospho-L-histidine.</text>
        <dbReference type="EC" id="2.7.13.3"/>
    </reaction>
</comment>
<feature type="domain" description="HAMP" evidence="13">
    <location>
        <begin position="243"/>
        <end position="295"/>
    </location>
</feature>
<proteinExistence type="predicted"/>
<comment type="caution">
    <text evidence="14">The sequence shown here is derived from an EMBL/GenBank/DDBJ whole genome shotgun (WGS) entry which is preliminary data.</text>
</comment>
<keyword evidence="4" id="KW-0597">Phosphoprotein</keyword>